<dbReference type="EMBL" id="BPLR01008615">
    <property type="protein sequence ID" value="GIY26005.1"/>
    <property type="molecule type" value="Genomic_DNA"/>
</dbReference>
<sequence length="88" mass="9636">MCLRETEHGETETEQRAVKIPHHSPARKFSAISRTTIYLKRGSPLVPLLEVGGGARHLLGPINEQVNSKFEMTSNPLRGVYPGAAQAT</sequence>
<dbReference type="Proteomes" id="UP001054945">
    <property type="component" value="Unassembled WGS sequence"/>
</dbReference>
<gene>
    <name evidence="2" type="ORF">CEXT_717751</name>
</gene>
<comment type="caution">
    <text evidence="2">The sequence shown here is derived from an EMBL/GenBank/DDBJ whole genome shotgun (WGS) entry which is preliminary data.</text>
</comment>
<feature type="compositionally biased region" description="Basic and acidic residues" evidence="1">
    <location>
        <begin position="1"/>
        <end position="17"/>
    </location>
</feature>
<feature type="region of interest" description="Disordered" evidence="1">
    <location>
        <begin position="1"/>
        <end position="23"/>
    </location>
</feature>
<accession>A0AAV4RX49</accession>
<name>A0AAV4RX49_CAEEX</name>
<protein>
    <submittedName>
        <fullName evidence="2">Uncharacterized protein</fullName>
    </submittedName>
</protein>
<dbReference type="AlphaFoldDB" id="A0AAV4RX49"/>
<keyword evidence="3" id="KW-1185">Reference proteome</keyword>
<evidence type="ECO:0000313" key="3">
    <source>
        <dbReference type="Proteomes" id="UP001054945"/>
    </source>
</evidence>
<evidence type="ECO:0000313" key="2">
    <source>
        <dbReference type="EMBL" id="GIY26005.1"/>
    </source>
</evidence>
<evidence type="ECO:0000256" key="1">
    <source>
        <dbReference type="SAM" id="MobiDB-lite"/>
    </source>
</evidence>
<reference evidence="2 3" key="1">
    <citation type="submission" date="2021-06" db="EMBL/GenBank/DDBJ databases">
        <title>Caerostris extrusa draft genome.</title>
        <authorList>
            <person name="Kono N."/>
            <person name="Arakawa K."/>
        </authorList>
    </citation>
    <scope>NUCLEOTIDE SEQUENCE [LARGE SCALE GENOMIC DNA]</scope>
</reference>
<organism evidence="2 3">
    <name type="scientific">Caerostris extrusa</name>
    <name type="common">Bark spider</name>
    <name type="synonym">Caerostris bankana</name>
    <dbReference type="NCBI Taxonomy" id="172846"/>
    <lineage>
        <taxon>Eukaryota</taxon>
        <taxon>Metazoa</taxon>
        <taxon>Ecdysozoa</taxon>
        <taxon>Arthropoda</taxon>
        <taxon>Chelicerata</taxon>
        <taxon>Arachnida</taxon>
        <taxon>Araneae</taxon>
        <taxon>Araneomorphae</taxon>
        <taxon>Entelegynae</taxon>
        <taxon>Araneoidea</taxon>
        <taxon>Araneidae</taxon>
        <taxon>Caerostris</taxon>
    </lineage>
</organism>
<proteinExistence type="predicted"/>